<dbReference type="PANTHER" id="PTHR46746:SF6">
    <property type="entry name" value="KILLER CELL LECTIN-LIKE RECEPTOR SUBFAMILY F MEMBER 2"/>
    <property type="match status" value="1"/>
</dbReference>
<keyword evidence="2" id="KW-0430">Lectin</keyword>
<dbReference type="GeneID" id="102826602"/>
<evidence type="ECO:0000256" key="2">
    <source>
        <dbReference type="ARBA" id="ARBA00022734"/>
    </source>
</evidence>
<gene>
    <name evidence="5" type="primary">KLRF2</name>
</gene>
<dbReference type="GO" id="GO:0030246">
    <property type="term" value="F:carbohydrate binding"/>
    <property type="evidence" value="ECO:0007669"/>
    <property type="project" value="UniProtKB-KW"/>
</dbReference>
<organism evidence="4 5">
    <name type="scientific">Chrysochloris asiatica</name>
    <name type="common">Cape golden mole</name>
    <dbReference type="NCBI Taxonomy" id="185453"/>
    <lineage>
        <taxon>Eukaryota</taxon>
        <taxon>Metazoa</taxon>
        <taxon>Chordata</taxon>
        <taxon>Craniata</taxon>
        <taxon>Vertebrata</taxon>
        <taxon>Euteleostomi</taxon>
        <taxon>Mammalia</taxon>
        <taxon>Eutheria</taxon>
        <taxon>Afrotheria</taxon>
        <taxon>Chrysochloridae</taxon>
        <taxon>Chrysochlorinae</taxon>
        <taxon>Chrysochloris</taxon>
    </lineage>
</organism>
<feature type="domain" description="C-type lectin" evidence="3">
    <location>
        <begin position="74"/>
        <end position="183"/>
    </location>
</feature>
<dbReference type="InterPro" id="IPR001304">
    <property type="entry name" value="C-type_lectin-like"/>
</dbReference>
<dbReference type="CTD" id="100431172"/>
<protein>
    <submittedName>
        <fullName evidence="5">Killer cell lectin-like receptor subfamily F member 2</fullName>
    </submittedName>
</protein>
<dbReference type="OrthoDB" id="538816at2759"/>
<accession>A0A9B0U8Q9</accession>
<dbReference type="PANTHER" id="PTHR46746">
    <property type="entry name" value="KILLER CELL LECTIN-LIKE RECEPTOR SUBFAMILY F MEMBER 2"/>
    <property type="match status" value="1"/>
</dbReference>
<dbReference type="InterPro" id="IPR033992">
    <property type="entry name" value="NKR-like_CTLD"/>
</dbReference>
<dbReference type="Proteomes" id="UP000504623">
    <property type="component" value="Unplaced"/>
</dbReference>
<dbReference type="InterPro" id="IPR016186">
    <property type="entry name" value="C-type_lectin-like/link_sf"/>
</dbReference>
<dbReference type="Gene3D" id="3.10.100.10">
    <property type="entry name" value="Mannose-Binding Protein A, subunit A"/>
    <property type="match status" value="1"/>
</dbReference>
<dbReference type="AlphaFoldDB" id="A0A9B0U8Q9"/>
<comment type="subcellular location">
    <subcellularLocation>
        <location evidence="1">Membrane</location>
        <topology evidence="1">Single-pass membrane protein</topology>
    </subcellularLocation>
</comment>
<dbReference type="SUPFAM" id="SSF56436">
    <property type="entry name" value="C-type lectin-like"/>
    <property type="match status" value="1"/>
</dbReference>
<dbReference type="SMART" id="SM00034">
    <property type="entry name" value="CLECT"/>
    <property type="match status" value="1"/>
</dbReference>
<dbReference type="PROSITE" id="PS50041">
    <property type="entry name" value="C_TYPE_LECTIN_2"/>
    <property type="match status" value="1"/>
</dbReference>
<evidence type="ECO:0000313" key="4">
    <source>
        <dbReference type="Proteomes" id="UP000504623"/>
    </source>
</evidence>
<evidence type="ECO:0000256" key="1">
    <source>
        <dbReference type="ARBA" id="ARBA00004167"/>
    </source>
</evidence>
<dbReference type="CDD" id="cd03593">
    <property type="entry name" value="CLECT_NK_receptors_like"/>
    <property type="match status" value="1"/>
</dbReference>
<name>A0A9B0U8Q9_CHRAS</name>
<dbReference type="InterPro" id="IPR016187">
    <property type="entry name" value="CTDL_fold"/>
</dbReference>
<dbReference type="InterPro" id="IPR051379">
    <property type="entry name" value="C-type_Lectin_Receptor_IMM"/>
</dbReference>
<sequence>MKFTSSKFKISTPPKAYMIYFISPDSWDIFCVFNVRKQHLLFHCTDKNTDFPQKVNTSSLTGNNYKCSSDWLLNQGKCYWFSTSFKTWKESQHDCEKLQAHLLVIHDLKELIFIQNTIKPGHLGWIGLHITSEGNLWTWIDEHFLDPQLFLVIGPTDEKSCAIMTGSQVYSEDCNSRFNGICQKDTV</sequence>
<reference evidence="5" key="1">
    <citation type="submission" date="2025-08" db="UniProtKB">
        <authorList>
            <consortium name="RefSeq"/>
        </authorList>
    </citation>
    <scope>IDENTIFICATION</scope>
    <source>
        <tissue evidence="5">Spleen</tissue>
    </source>
</reference>
<keyword evidence="4" id="KW-1185">Reference proteome</keyword>
<proteinExistence type="predicted"/>
<evidence type="ECO:0000313" key="5">
    <source>
        <dbReference type="RefSeq" id="XP_006875540.1"/>
    </source>
</evidence>
<dbReference type="Pfam" id="PF00059">
    <property type="entry name" value="Lectin_C"/>
    <property type="match status" value="1"/>
</dbReference>
<evidence type="ECO:0000259" key="3">
    <source>
        <dbReference type="PROSITE" id="PS50041"/>
    </source>
</evidence>
<dbReference type="RefSeq" id="XP_006875540.1">
    <property type="nucleotide sequence ID" value="XM_006875478.1"/>
</dbReference>
<dbReference type="GO" id="GO:0005886">
    <property type="term" value="C:plasma membrane"/>
    <property type="evidence" value="ECO:0007669"/>
    <property type="project" value="TreeGrafter"/>
</dbReference>